<dbReference type="HOGENOM" id="CLU_1908240_0_0_1"/>
<feature type="compositionally biased region" description="Acidic residues" evidence="1">
    <location>
        <begin position="29"/>
        <end position="38"/>
    </location>
</feature>
<feature type="region of interest" description="Disordered" evidence="1">
    <location>
        <begin position="16"/>
        <end position="56"/>
    </location>
</feature>
<reference evidence="2 3" key="1">
    <citation type="journal article" date="2014" name="BMC Genomics">
        <title>Adaptive genomic structural variation in the grape powdery mildew pathogen, Erysiphe necator.</title>
        <authorList>
            <person name="Jones L."/>
            <person name="Riaz S."/>
            <person name="Morales-Cruz A."/>
            <person name="Amrine K.C."/>
            <person name="McGuire B."/>
            <person name="Gubler W.D."/>
            <person name="Walker M.A."/>
            <person name="Cantu D."/>
        </authorList>
    </citation>
    <scope>NUCLEOTIDE SEQUENCE [LARGE SCALE GENOMIC DNA]</scope>
    <source>
        <strain evidence="3">c</strain>
    </source>
</reference>
<dbReference type="EMBL" id="JNVN01003566">
    <property type="protein sequence ID" value="KHJ30816.1"/>
    <property type="molecule type" value="Genomic_DNA"/>
</dbReference>
<dbReference type="AlphaFoldDB" id="A0A0B1P1S0"/>
<evidence type="ECO:0000313" key="3">
    <source>
        <dbReference type="Proteomes" id="UP000030854"/>
    </source>
</evidence>
<comment type="caution">
    <text evidence="2">The sequence shown here is derived from an EMBL/GenBank/DDBJ whole genome shotgun (WGS) entry which is preliminary data.</text>
</comment>
<feature type="compositionally biased region" description="Polar residues" evidence="1">
    <location>
        <begin position="39"/>
        <end position="52"/>
    </location>
</feature>
<gene>
    <name evidence="2" type="ORF">EV44_g3211</name>
</gene>
<feature type="compositionally biased region" description="Basic residues" evidence="1">
    <location>
        <begin position="16"/>
        <end position="25"/>
    </location>
</feature>
<keyword evidence="3" id="KW-1185">Reference proteome</keyword>
<evidence type="ECO:0000313" key="2">
    <source>
        <dbReference type="EMBL" id="KHJ30816.1"/>
    </source>
</evidence>
<sequence length="133" mass="15281">MLESYTTETLKKFLTKKKKEKKKKKNDTEVPETFEEIEVQQSDENATESNVSDGEVEVAENKLRSTGTNDHIVRFDHLIKEIEQWDFKVVQIDSESLEQFLGKFVEIGSIVHKLSPDDLTIIANMDGDYDGKV</sequence>
<dbReference type="Proteomes" id="UP000030854">
    <property type="component" value="Unassembled WGS sequence"/>
</dbReference>
<protein>
    <submittedName>
        <fullName evidence="2">Uncharacterized protein</fullName>
    </submittedName>
</protein>
<proteinExistence type="predicted"/>
<evidence type="ECO:0000256" key="1">
    <source>
        <dbReference type="SAM" id="MobiDB-lite"/>
    </source>
</evidence>
<accession>A0A0B1P1S0</accession>
<organism evidence="2 3">
    <name type="scientific">Uncinula necator</name>
    <name type="common">Grape powdery mildew</name>
    <dbReference type="NCBI Taxonomy" id="52586"/>
    <lineage>
        <taxon>Eukaryota</taxon>
        <taxon>Fungi</taxon>
        <taxon>Dikarya</taxon>
        <taxon>Ascomycota</taxon>
        <taxon>Pezizomycotina</taxon>
        <taxon>Leotiomycetes</taxon>
        <taxon>Erysiphales</taxon>
        <taxon>Erysiphaceae</taxon>
        <taxon>Erysiphe</taxon>
    </lineage>
</organism>
<name>A0A0B1P1S0_UNCNE</name>